<proteinExistence type="inferred from homology"/>
<reference evidence="8 9" key="1">
    <citation type="submission" date="2016-10" db="EMBL/GenBank/DDBJ databases">
        <authorList>
            <person name="de Groot N.N."/>
        </authorList>
    </citation>
    <scope>NUCLEOTIDE SEQUENCE [LARGE SCALE GENOMIC DNA]</scope>
    <source>
        <strain evidence="8 9">Nl18</strain>
    </source>
</reference>
<dbReference type="Proteomes" id="UP000183898">
    <property type="component" value="Unassembled WGS sequence"/>
</dbReference>
<dbReference type="InterPro" id="IPR011010">
    <property type="entry name" value="DNA_brk_join_enz"/>
</dbReference>
<dbReference type="InterPro" id="IPR013762">
    <property type="entry name" value="Integrase-like_cat_sf"/>
</dbReference>
<dbReference type="InterPro" id="IPR010998">
    <property type="entry name" value="Integrase_recombinase_N"/>
</dbReference>
<name>A0A1H8MKZ6_9PROT</name>
<keyword evidence="3 5" id="KW-0238">DNA-binding</keyword>
<dbReference type="InterPro" id="IPR004107">
    <property type="entry name" value="Integrase_SAM-like_N"/>
</dbReference>
<evidence type="ECO:0000256" key="3">
    <source>
        <dbReference type="ARBA" id="ARBA00023125"/>
    </source>
</evidence>
<dbReference type="Gene3D" id="1.10.150.130">
    <property type="match status" value="1"/>
</dbReference>
<comment type="similarity">
    <text evidence="1">Belongs to the 'phage' integrase family.</text>
</comment>
<protein>
    <submittedName>
        <fullName evidence="8">Site-specific recombinase XerD</fullName>
    </submittedName>
</protein>
<dbReference type="CDD" id="cd00397">
    <property type="entry name" value="DNA_BRE_C"/>
    <property type="match status" value="1"/>
</dbReference>
<keyword evidence="2" id="KW-0229">DNA integration</keyword>
<dbReference type="PROSITE" id="PS51898">
    <property type="entry name" value="TYR_RECOMBINASE"/>
    <property type="match status" value="1"/>
</dbReference>
<dbReference type="InterPro" id="IPR002104">
    <property type="entry name" value="Integrase_catalytic"/>
</dbReference>
<sequence length="329" mass="36867">MSEELMVPPATQAVPASGAALTFAQFRKLAEVPPEIEWFANIDSRQTRRAYQNDLRGFMAFAGIVRPEDFRIVTRSHVLAWRKSLEEQQLGGATIRRKLAALSSLFEYLCESNAVTHNPVKGVKRPPVESWQGKTPALGDVQARALLEAPNAKTLKGKRDRAILSALLYHGIRREELAKLKVKDYNQMRRGVPHLRIKGKGGKMRFIPTHPGTLTLIEEYLQAAGHGPHPDAPLFRPVKNNVHGHTMTPLTPDSIYFEVVLKYLRKLGIFGENMGPHVMRATAATNALDNGADIAKVQEWLGHANIATTRIYDHRKTRPEDSPTFKVMY</sequence>
<evidence type="ECO:0000256" key="5">
    <source>
        <dbReference type="PROSITE-ProRule" id="PRU01248"/>
    </source>
</evidence>
<dbReference type="RefSeq" id="WP_074748404.1">
    <property type="nucleotide sequence ID" value="NZ_FOCT01000013.1"/>
</dbReference>
<evidence type="ECO:0000313" key="9">
    <source>
        <dbReference type="Proteomes" id="UP000183898"/>
    </source>
</evidence>
<dbReference type="SUPFAM" id="SSF56349">
    <property type="entry name" value="DNA breaking-rejoining enzymes"/>
    <property type="match status" value="1"/>
</dbReference>
<evidence type="ECO:0000259" key="7">
    <source>
        <dbReference type="PROSITE" id="PS51900"/>
    </source>
</evidence>
<dbReference type="InterPro" id="IPR050090">
    <property type="entry name" value="Tyrosine_recombinase_XerCD"/>
</dbReference>
<accession>A0A1H8MKZ6</accession>
<dbReference type="EMBL" id="FOCT01000013">
    <property type="protein sequence ID" value="SEO17964.1"/>
    <property type="molecule type" value="Genomic_DNA"/>
</dbReference>
<organism evidence="8 9">
    <name type="scientific">Nitrosospira multiformis</name>
    <dbReference type="NCBI Taxonomy" id="1231"/>
    <lineage>
        <taxon>Bacteria</taxon>
        <taxon>Pseudomonadati</taxon>
        <taxon>Pseudomonadota</taxon>
        <taxon>Betaproteobacteria</taxon>
        <taxon>Nitrosomonadales</taxon>
        <taxon>Nitrosomonadaceae</taxon>
        <taxon>Nitrosospira</taxon>
    </lineage>
</organism>
<dbReference type="Pfam" id="PF00589">
    <property type="entry name" value="Phage_integrase"/>
    <property type="match status" value="1"/>
</dbReference>
<evidence type="ECO:0000256" key="1">
    <source>
        <dbReference type="ARBA" id="ARBA00008857"/>
    </source>
</evidence>
<dbReference type="GO" id="GO:0003677">
    <property type="term" value="F:DNA binding"/>
    <property type="evidence" value="ECO:0007669"/>
    <property type="project" value="UniProtKB-UniRule"/>
</dbReference>
<dbReference type="PANTHER" id="PTHR30349">
    <property type="entry name" value="PHAGE INTEGRASE-RELATED"/>
    <property type="match status" value="1"/>
</dbReference>
<dbReference type="PROSITE" id="PS51900">
    <property type="entry name" value="CB"/>
    <property type="match status" value="1"/>
</dbReference>
<dbReference type="AlphaFoldDB" id="A0A1H8MKZ6"/>
<feature type="domain" description="Core-binding (CB)" evidence="7">
    <location>
        <begin position="33"/>
        <end position="110"/>
    </location>
</feature>
<gene>
    <name evidence="8" type="ORF">SAMN05216404_11319</name>
</gene>
<dbReference type="Gene3D" id="1.10.443.10">
    <property type="entry name" value="Intergrase catalytic core"/>
    <property type="match status" value="1"/>
</dbReference>
<dbReference type="PANTHER" id="PTHR30349:SF64">
    <property type="entry name" value="PROPHAGE INTEGRASE INTD-RELATED"/>
    <property type="match status" value="1"/>
</dbReference>
<dbReference type="InterPro" id="IPR044068">
    <property type="entry name" value="CB"/>
</dbReference>
<evidence type="ECO:0000259" key="6">
    <source>
        <dbReference type="PROSITE" id="PS51898"/>
    </source>
</evidence>
<dbReference type="Pfam" id="PF02899">
    <property type="entry name" value="Phage_int_SAM_1"/>
    <property type="match status" value="1"/>
</dbReference>
<dbReference type="GO" id="GO:0015074">
    <property type="term" value="P:DNA integration"/>
    <property type="evidence" value="ECO:0007669"/>
    <property type="project" value="UniProtKB-KW"/>
</dbReference>
<dbReference type="GO" id="GO:0006310">
    <property type="term" value="P:DNA recombination"/>
    <property type="evidence" value="ECO:0007669"/>
    <property type="project" value="UniProtKB-KW"/>
</dbReference>
<evidence type="ECO:0000256" key="2">
    <source>
        <dbReference type="ARBA" id="ARBA00022908"/>
    </source>
</evidence>
<evidence type="ECO:0000313" key="8">
    <source>
        <dbReference type="EMBL" id="SEO17964.1"/>
    </source>
</evidence>
<feature type="domain" description="Tyr recombinase" evidence="6">
    <location>
        <begin position="133"/>
        <end position="326"/>
    </location>
</feature>
<evidence type="ECO:0000256" key="4">
    <source>
        <dbReference type="ARBA" id="ARBA00023172"/>
    </source>
</evidence>
<keyword evidence="4" id="KW-0233">DNA recombination</keyword>